<dbReference type="AlphaFoldDB" id="A0A9W9QEM7"/>
<dbReference type="EMBL" id="JAPZBQ010000004">
    <property type="protein sequence ID" value="KAJ5334598.1"/>
    <property type="molecule type" value="Genomic_DNA"/>
</dbReference>
<sequence length="115" mass="13229">MKYFTFELPMTPGAWTTDFRELDYDGIWAAEDGWGHQLALKYQLEPCRPIMCCPDDGFVVFEGRGYFYLYDQIGGGLRELTFPTTMDEIIRVLVEEGLNKDSVKVKDVHPPAKKV</sequence>
<gene>
    <name evidence="1" type="ORF">N7452_007001</name>
</gene>
<evidence type="ECO:0000313" key="1">
    <source>
        <dbReference type="EMBL" id="KAJ5334598.1"/>
    </source>
</evidence>
<protein>
    <submittedName>
        <fullName evidence="1">Uncharacterized protein</fullName>
    </submittedName>
</protein>
<comment type="caution">
    <text evidence="1">The sequence shown here is derived from an EMBL/GenBank/DDBJ whole genome shotgun (WGS) entry which is preliminary data.</text>
</comment>
<accession>A0A9W9QEM7</accession>
<organism evidence="1 2">
    <name type="scientific">Penicillium brevicompactum</name>
    <dbReference type="NCBI Taxonomy" id="5074"/>
    <lineage>
        <taxon>Eukaryota</taxon>
        <taxon>Fungi</taxon>
        <taxon>Dikarya</taxon>
        <taxon>Ascomycota</taxon>
        <taxon>Pezizomycotina</taxon>
        <taxon>Eurotiomycetes</taxon>
        <taxon>Eurotiomycetidae</taxon>
        <taxon>Eurotiales</taxon>
        <taxon>Aspergillaceae</taxon>
        <taxon>Penicillium</taxon>
    </lineage>
</organism>
<evidence type="ECO:0000313" key="2">
    <source>
        <dbReference type="Proteomes" id="UP001147695"/>
    </source>
</evidence>
<name>A0A9W9QEM7_PENBR</name>
<reference evidence="1" key="2">
    <citation type="journal article" date="2023" name="IMA Fungus">
        <title>Comparative genomic study of the Penicillium genus elucidates a diverse pangenome and 15 lateral gene transfer events.</title>
        <authorList>
            <person name="Petersen C."/>
            <person name="Sorensen T."/>
            <person name="Nielsen M.R."/>
            <person name="Sondergaard T.E."/>
            <person name="Sorensen J.L."/>
            <person name="Fitzpatrick D.A."/>
            <person name="Frisvad J.C."/>
            <person name="Nielsen K.L."/>
        </authorList>
    </citation>
    <scope>NUCLEOTIDE SEQUENCE</scope>
    <source>
        <strain evidence="1">IBT 35673</strain>
    </source>
</reference>
<dbReference type="Proteomes" id="UP001147695">
    <property type="component" value="Unassembled WGS sequence"/>
</dbReference>
<proteinExistence type="predicted"/>
<reference evidence="1" key="1">
    <citation type="submission" date="2022-12" db="EMBL/GenBank/DDBJ databases">
        <authorList>
            <person name="Petersen C."/>
        </authorList>
    </citation>
    <scope>NUCLEOTIDE SEQUENCE</scope>
    <source>
        <strain evidence="1">IBT 35673</strain>
    </source>
</reference>